<evidence type="ECO:0000313" key="4">
    <source>
        <dbReference type="Proteomes" id="UP000234275"/>
    </source>
</evidence>
<dbReference type="AlphaFoldDB" id="A0A2I2G8J4"/>
<dbReference type="STRING" id="1392250.A0A2I2G8J4"/>
<dbReference type="InterPro" id="IPR027417">
    <property type="entry name" value="P-loop_NTPase"/>
</dbReference>
<dbReference type="PANTHER" id="PTHR46082:SF6">
    <property type="entry name" value="AAA+ ATPASE DOMAIN-CONTAINING PROTEIN-RELATED"/>
    <property type="match status" value="1"/>
</dbReference>
<feature type="region of interest" description="Disordered" evidence="1">
    <location>
        <begin position="345"/>
        <end position="370"/>
    </location>
</feature>
<protein>
    <submittedName>
        <fullName evidence="3">TPR-like protein</fullName>
    </submittedName>
</protein>
<dbReference type="Proteomes" id="UP000234275">
    <property type="component" value="Unassembled WGS sequence"/>
</dbReference>
<evidence type="ECO:0000313" key="3">
    <source>
        <dbReference type="EMBL" id="PLB49195.1"/>
    </source>
</evidence>
<dbReference type="SUPFAM" id="SSF52540">
    <property type="entry name" value="P-loop containing nucleoside triphosphate hydrolases"/>
    <property type="match status" value="1"/>
</dbReference>
<dbReference type="OrthoDB" id="1658288at2759"/>
<dbReference type="VEuPathDB" id="FungiDB:P170DRAFT_446915"/>
<evidence type="ECO:0000256" key="1">
    <source>
        <dbReference type="SAM" id="MobiDB-lite"/>
    </source>
</evidence>
<name>A0A2I2G8J4_9EURO</name>
<dbReference type="InterPro" id="IPR053137">
    <property type="entry name" value="NLR-like"/>
</dbReference>
<dbReference type="Gene3D" id="1.25.40.10">
    <property type="entry name" value="Tetratricopeptide repeat domain"/>
    <property type="match status" value="2"/>
</dbReference>
<keyword evidence="4" id="KW-1185">Reference proteome</keyword>
<dbReference type="Pfam" id="PF13374">
    <property type="entry name" value="TPR_10"/>
    <property type="match status" value="1"/>
</dbReference>
<dbReference type="PANTHER" id="PTHR46082">
    <property type="entry name" value="ATP/GTP-BINDING PROTEIN-RELATED"/>
    <property type="match status" value="1"/>
</dbReference>
<evidence type="ECO:0000259" key="2">
    <source>
        <dbReference type="Pfam" id="PF25000"/>
    </source>
</evidence>
<dbReference type="InterPro" id="IPR056681">
    <property type="entry name" value="DUF7779"/>
</dbReference>
<feature type="domain" description="DUF7779" evidence="2">
    <location>
        <begin position="313"/>
        <end position="410"/>
    </location>
</feature>
<dbReference type="InterPro" id="IPR011990">
    <property type="entry name" value="TPR-like_helical_dom_sf"/>
</dbReference>
<dbReference type="RefSeq" id="XP_024704497.1">
    <property type="nucleotide sequence ID" value="XM_024850840.1"/>
</dbReference>
<gene>
    <name evidence="3" type="ORF">P170DRAFT_446915</name>
</gene>
<dbReference type="Gene3D" id="3.40.50.300">
    <property type="entry name" value="P-loop containing nucleotide triphosphate hydrolases"/>
    <property type="match status" value="1"/>
</dbReference>
<accession>A0A2I2G8J4</accession>
<reference evidence="3 4" key="1">
    <citation type="submission" date="2016-12" db="EMBL/GenBank/DDBJ databases">
        <title>The genomes of Aspergillus section Nigri reveals drivers in fungal speciation.</title>
        <authorList>
            <consortium name="DOE Joint Genome Institute"/>
            <person name="Vesth T.C."/>
            <person name="Nybo J."/>
            <person name="Theobald S."/>
            <person name="Brandl J."/>
            <person name="Frisvad J.C."/>
            <person name="Nielsen K.F."/>
            <person name="Lyhne E.K."/>
            <person name="Kogle M.E."/>
            <person name="Kuo A."/>
            <person name="Riley R."/>
            <person name="Clum A."/>
            <person name="Nolan M."/>
            <person name="Lipzen A."/>
            <person name="Salamov A."/>
            <person name="Henrissat B."/>
            <person name="Wiebenga A."/>
            <person name="De Vries R.P."/>
            <person name="Grigoriev I.V."/>
            <person name="Mortensen U.H."/>
            <person name="Andersen M.R."/>
            <person name="Baker S.E."/>
        </authorList>
    </citation>
    <scope>NUCLEOTIDE SEQUENCE [LARGE SCALE GENOMIC DNA]</scope>
    <source>
        <strain evidence="3 4">IBT 23096</strain>
    </source>
</reference>
<proteinExistence type="predicted"/>
<dbReference type="GeneID" id="36558539"/>
<dbReference type="Pfam" id="PF13424">
    <property type="entry name" value="TPR_12"/>
    <property type="match status" value="1"/>
</dbReference>
<organism evidence="3 4">
    <name type="scientific">Aspergillus steynii IBT 23096</name>
    <dbReference type="NCBI Taxonomy" id="1392250"/>
    <lineage>
        <taxon>Eukaryota</taxon>
        <taxon>Fungi</taxon>
        <taxon>Dikarya</taxon>
        <taxon>Ascomycota</taxon>
        <taxon>Pezizomycotina</taxon>
        <taxon>Eurotiomycetes</taxon>
        <taxon>Eurotiomycetidae</taxon>
        <taxon>Eurotiales</taxon>
        <taxon>Aspergillaceae</taxon>
        <taxon>Aspergillus</taxon>
        <taxon>Aspergillus subgen. Circumdati</taxon>
    </lineage>
</organism>
<sequence>MSRNVSQNISHVHTETGGRSFIGIADNSTHFHQYPEQPGSPVSPLSTVPFRRDPDFVSRDKLLDEIRQRNLVPSTGILSLTIRRKSQVAIEYSYWIRQNNAARFEQSFRYFADQVKIPGRDDSKQNIYNLVKNWLRDEKRGNWVVILDNVDDYEFLTAQPQSPGSSINGQADSPPKKPLLRFLPEIKNGSIIVTSQSEEIASKVVDHKEIIKVEPMDQLEALQLLQKKLKARAEGEEACALVKELEFMPLAIVQAAGYINSQPRCSVSQYLERFRKCDRNIIKLLKHEAGHLNRDWEAKNSILLTWQMSFDRIQEVRRSAADLLSLMSFFDRQGIQESLLQVNDEAGNSNSRSGDVASDSSDSGTDTDDTFEQDVATLNHYSLVSFGDNTTTLTLTMHRLVQLSVRTWLKAQGQLERWNTRFIVHLRKEFPENPEYENWEKCRLLFPHVKSAMSQRPQPRDMNSDLWDTQYPPSILSWADLMHQGALYALGSGNIADRRKMASRSREARMEGLGFRCQDGYYESVIANSGRLAMTFRLDEHWKEAEIIEEQVMKMSKDILGESHHLTLQSSNRLVTFYMNQGYWDKAEQLVRPLIEAKRKKYGEDDPVTMISTNHLATIFLNQKMWQEAEKLQLIVMKNYKTLSPNNPRTLMIMANLAATLWHLGKVKKAEKLELEVLERRKKVLGKNHPDTLMTMHNLAATFGSQNQWDKAEQLEREALERRKSVLGENHHDTLKSTVHLAGFCFFQGRHAEAGELLSACFPTQEVPSSVDSMVQFMLKY</sequence>
<dbReference type="SUPFAM" id="SSF48452">
    <property type="entry name" value="TPR-like"/>
    <property type="match status" value="2"/>
</dbReference>
<comment type="caution">
    <text evidence="3">The sequence shown here is derived from an EMBL/GenBank/DDBJ whole genome shotgun (WGS) entry which is preliminary data.</text>
</comment>
<feature type="compositionally biased region" description="Low complexity" evidence="1">
    <location>
        <begin position="351"/>
        <end position="364"/>
    </location>
</feature>
<dbReference type="Pfam" id="PF25000">
    <property type="entry name" value="DUF7779"/>
    <property type="match status" value="1"/>
</dbReference>
<dbReference type="EMBL" id="MSFO01000004">
    <property type="protein sequence ID" value="PLB49195.1"/>
    <property type="molecule type" value="Genomic_DNA"/>
</dbReference>